<dbReference type="InterPro" id="IPR011343">
    <property type="entry name" value="DeoC"/>
</dbReference>
<feature type="active site" description="Schiff-base intermediate with acetaldehyde" evidence="8">
    <location>
        <position position="167"/>
    </location>
</feature>
<sequence length="244" mass="25813">MCAAKLENPMNDHDFGKLFDHTILKQDATKEQVVAVCQEAAKHNFMSVCVNPGWITTCVKELEGTDVKVCTVIGFPLGATTSESKAYETKNSIENGALEVDMVLNVGFMKDGNIDAVESDIRAVVNAARQANDKVIVKVILETCLLNKDQIKTACELCVKAGADFVKTSTGFSTGGAKAEDIKLMRDTVGKDVGVKASGGIRDYAAAIAMVNAGANRLGCSAGIKIIEQRAANDTQASAGTGLY</sequence>
<evidence type="ECO:0000256" key="7">
    <source>
        <dbReference type="ARBA" id="ARBA00048791"/>
    </source>
</evidence>
<dbReference type="RefSeq" id="XP_014161227.1">
    <property type="nucleotide sequence ID" value="XM_014305752.1"/>
</dbReference>
<dbReference type="UniPathway" id="UPA00002">
    <property type="reaction ID" value="UER00468"/>
</dbReference>
<evidence type="ECO:0000313" key="9">
    <source>
        <dbReference type="EMBL" id="KNC87325.1"/>
    </source>
</evidence>
<reference evidence="9 10" key="1">
    <citation type="submission" date="2011-02" db="EMBL/GenBank/DDBJ databases">
        <title>The Genome Sequence of Sphaeroforma arctica JP610.</title>
        <authorList>
            <consortium name="The Broad Institute Genome Sequencing Platform"/>
            <person name="Russ C."/>
            <person name="Cuomo C."/>
            <person name="Young S.K."/>
            <person name="Zeng Q."/>
            <person name="Gargeya S."/>
            <person name="Alvarado L."/>
            <person name="Berlin A."/>
            <person name="Chapman S.B."/>
            <person name="Chen Z."/>
            <person name="Freedman E."/>
            <person name="Gellesch M."/>
            <person name="Goldberg J."/>
            <person name="Griggs A."/>
            <person name="Gujja S."/>
            <person name="Heilman E."/>
            <person name="Heiman D."/>
            <person name="Howarth C."/>
            <person name="Mehta T."/>
            <person name="Neiman D."/>
            <person name="Pearson M."/>
            <person name="Roberts A."/>
            <person name="Saif S."/>
            <person name="Shea T."/>
            <person name="Shenoy N."/>
            <person name="Sisk P."/>
            <person name="Stolte C."/>
            <person name="Sykes S."/>
            <person name="White J."/>
            <person name="Yandava C."/>
            <person name="Burger G."/>
            <person name="Gray M.W."/>
            <person name="Holland P.W.H."/>
            <person name="King N."/>
            <person name="Lang F.B.F."/>
            <person name="Roger A.J."/>
            <person name="Ruiz-Trillo I."/>
            <person name="Haas B."/>
            <person name="Nusbaum C."/>
            <person name="Birren B."/>
        </authorList>
    </citation>
    <scope>NUCLEOTIDE SEQUENCE [LARGE SCALE GENOMIC DNA]</scope>
    <source>
        <strain evidence="9 10">JP610</strain>
    </source>
</reference>
<dbReference type="PANTHER" id="PTHR10889:SF1">
    <property type="entry name" value="DEOXYRIBOSE-PHOSPHATE ALDOLASE"/>
    <property type="match status" value="1"/>
</dbReference>
<keyword evidence="5 8" id="KW-0704">Schiff base</keyword>
<comment type="similarity">
    <text evidence="1">Belongs to the DeoC/FbaB aldolase family. DeoC type 1 subfamily.</text>
</comment>
<name>A0A0L0GE84_9EUKA</name>
<evidence type="ECO:0000256" key="5">
    <source>
        <dbReference type="ARBA" id="ARBA00023270"/>
    </source>
</evidence>
<dbReference type="Pfam" id="PF01791">
    <property type="entry name" value="DeoC"/>
    <property type="match status" value="1"/>
</dbReference>
<protein>
    <recommendedName>
        <fullName evidence="2">deoxyribose-phosphate aldolase</fullName>
        <ecNumber evidence="2">4.1.2.4</ecNumber>
    </recommendedName>
    <alternativeName>
        <fullName evidence="6">2-deoxy-D-ribose 5-phosphate aldolase</fullName>
    </alternativeName>
</protein>
<feature type="active site" description="Proton donor/acceptor" evidence="8">
    <location>
        <position position="196"/>
    </location>
</feature>
<dbReference type="GO" id="GO:0005737">
    <property type="term" value="C:cytoplasm"/>
    <property type="evidence" value="ECO:0007669"/>
    <property type="project" value="InterPro"/>
</dbReference>
<dbReference type="PIRSF" id="PIRSF001357">
    <property type="entry name" value="DeoC"/>
    <property type="match status" value="1"/>
</dbReference>
<comment type="catalytic activity">
    <reaction evidence="7">
        <text>2-deoxy-D-ribose 5-phosphate = D-glyceraldehyde 3-phosphate + acetaldehyde</text>
        <dbReference type="Rhea" id="RHEA:12821"/>
        <dbReference type="ChEBI" id="CHEBI:15343"/>
        <dbReference type="ChEBI" id="CHEBI:59776"/>
        <dbReference type="ChEBI" id="CHEBI:62877"/>
        <dbReference type="EC" id="4.1.2.4"/>
    </reaction>
</comment>
<evidence type="ECO:0000256" key="1">
    <source>
        <dbReference type="ARBA" id="ARBA00010936"/>
    </source>
</evidence>
<dbReference type="AlphaFoldDB" id="A0A0L0GE84"/>
<keyword evidence="10" id="KW-1185">Reference proteome</keyword>
<keyword evidence="4" id="KW-0456">Lyase</keyword>
<organism evidence="9 10">
    <name type="scientific">Sphaeroforma arctica JP610</name>
    <dbReference type="NCBI Taxonomy" id="667725"/>
    <lineage>
        <taxon>Eukaryota</taxon>
        <taxon>Ichthyosporea</taxon>
        <taxon>Ichthyophonida</taxon>
        <taxon>Sphaeroforma</taxon>
    </lineage>
</organism>
<evidence type="ECO:0000256" key="8">
    <source>
        <dbReference type="PIRSR" id="PIRSR001357-50"/>
    </source>
</evidence>
<dbReference type="eggNOG" id="KOG3981">
    <property type="taxonomic scope" value="Eukaryota"/>
</dbReference>
<dbReference type="GO" id="GO:0009264">
    <property type="term" value="P:deoxyribonucleotide catabolic process"/>
    <property type="evidence" value="ECO:0007669"/>
    <property type="project" value="InterPro"/>
</dbReference>
<evidence type="ECO:0000256" key="6">
    <source>
        <dbReference type="ARBA" id="ARBA00032755"/>
    </source>
</evidence>
<evidence type="ECO:0000256" key="4">
    <source>
        <dbReference type="ARBA" id="ARBA00023239"/>
    </source>
</evidence>
<proteinExistence type="inferred from homology"/>
<dbReference type="SMART" id="SM01133">
    <property type="entry name" value="DeoC"/>
    <property type="match status" value="1"/>
</dbReference>
<dbReference type="InterPro" id="IPR028581">
    <property type="entry name" value="DeoC_typeI"/>
</dbReference>
<dbReference type="NCBIfam" id="TIGR00126">
    <property type="entry name" value="deoC"/>
    <property type="match status" value="1"/>
</dbReference>
<keyword evidence="3" id="KW-0963">Cytoplasm</keyword>
<accession>A0A0L0GE84</accession>
<dbReference type="EMBL" id="KQ241614">
    <property type="protein sequence ID" value="KNC87325.1"/>
    <property type="molecule type" value="Genomic_DNA"/>
</dbReference>
<dbReference type="Proteomes" id="UP000054560">
    <property type="component" value="Unassembled WGS sequence"/>
</dbReference>
<dbReference type="GO" id="GO:0046386">
    <property type="term" value="P:deoxyribose phosphate catabolic process"/>
    <property type="evidence" value="ECO:0007669"/>
    <property type="project" value="UniProtKB-UniPathway"/>
</dbReference>
<dbReference type="PANTHER" id="PTHR10889">
    <property type="entry name" value="DEOXYRIBOSE-PHOSPHATE ALDOLASE"/>
    <property type="match status" value="1"/>
</dbReference>
<dbReference type="SUPFAM" id="SSF51569">
    <property type="entry name" value="Aldolase"/>
    <property type="match status" value="1"/>
</dbReference>
<evidence type="ECO:0000256" key="3">
    <source>
        <dbReference type="ARBA" id="ARBA00022490"/>
    </source>
</evidence>
<dbReference type="CDD" id="cd00959">
    <property type="entry name" value="DeoC"/>
    <property type="match status" value="1"/>
</dbReference>
<evidence type="ECO:0000313" key="10">
    <source>
        <dbReference type="Proteomes" id="UP000054560"/>
    </source>
</evidence>
<dbReference type="STRING" id="667725.A0A0L0GE84"/>
<evidence type="ECO:0000256" key="2">
    <source>
        <dbReference type="ARBA" id="ARBA00012515"/>
    </source>
</evidence>
<dbReference type="InterPro" id="IPR013785">
    <property type="entry name" value="Aldolase_TIM"/>
</dbReference>
<dbReference type="HAMAP" id="MF_00114">
    <property type="entry name" value="DeoC_type1"/>
    <property type="match status" value="1"/>
</dbReference>
<dbReference type="GO" id="GO:0016052">
    <property type="term" value="P:carbohydrate catabolic process"/>
    <property type="evidence" value="ECO:0007669"/>
    <property type="project" value="TreeGrafter"/>
</dbReference>
<dbReference type="GeneID" id="25901071"/>
<dbReference type="OrthoDB" id="70823at2759"/>
<dbReference type="GO" id="GO:0004139">
    <property type="term" value="F:deoxyribose-phosphate aldolase activity"/>
    <property type="evidence" value="ECO:0007669"/>
    <property type="project" value="UniProtKB-EC"/>
</dbReference>
<gene>
    <name evidence="9" type="ORF">SARC_00567</name>
</gene>
<dbReference type="InterPro" id="IPR002915">
    <property type="entry name" value="DeoC/FbaB/LacD_aldolase"/>
</dbReference>
<dbReference type="FunFam" id="3.20.20.70:FF:000044">
    <property type="entry name" value="Deoxyribose-phosphate aldolase"/>
    <property type="match status" value="1"/>
</dbReference>
<dbReference type="EC" id="4.1.2.4" evidence="2"/>
<dbReference type="Gene3D" id="3.20.20.70">
    <property type="entry name" value="Aldolase class I"/>
    <property type="match status" value="1"/>
</dbReference>